<reference evidence="1" key="1">
    <citation type="submission" date="2007-10" db="EMBL/GenBank/DDBJ databases">
        <title>An active antisense promoter in mouse L1 retrotransposons has implications for fusion gene expression and epigenetic control.</title>
        <authorList>
            <person name="Li J."/>
            <person name="Symer D.E."/>
        </authorList>
    </citation>
    <scope>NUCLEOTIDE SEQUENCE</scope>
    <source>
        <strain evidence="1">DBA/2J</strain>
        <tissue evidence="1">Testis</tissue>
    </source>
</reference>
<protein>
    <submittedName>
        <fullName evidence="1">ASL1 fusion protein</fullName>
    </submittedName>
</protein>
<dbReference type="AlphaFoldDB" id="C6EQJ4"/>
<accession>C6EQJ4</accession>
<evidence type="ECO:0000313" key="1">
    <source>
        <dbReference type="EMBL" id="ACD47056.1"/>
    </source>
</evidence>
<organism evidence="1">
    <name type="scientific">Mus musculus</name>
    <name type="common">Mouse</name>
    <dbReference type="NCBI Taxonomy" id="10090"/>
    <lineage>
        <taxon>Eukaryota</taxon>
        <taxon>Metazoa</taxon>
        <taxon>Chordata</taxon>
        <taxon>Craniata</taxon>
        <taxon>Vertebrata</taxon>
        <taxon>Euteleostomi</taxon>
        <taxon>Mammalia</taxon>
        <taxon>Eutheria</taxon>
        <taxon>Euarchontoglires</taxon>
        <taxon>Glires</taxon>
        <taxon>Rodentia</taxon>
        <taxon>Myomorpha</taxon>
        <taxon>Muroidea</taxon>
        <taxon>Muridae</taxon>
        <taxon>Murinae</taxon>
        <taxon>Mus</taxon>
        <taxon>Mus</taxon>
    </lineage>
</organism>
<dbReference type="EMBL" id="EU234034">
    <property type="protein sequence ID" value="ACD47056.1"/>
    <property type="molecule type" value="mRNA"/>
</dbReference>
<sequence length="52" mass="6009">MSSTIIMRYAFKSRSRFSGMDLFILSLQYPDFSNIFIRTAAKTRADNIGLKK</sequence>
<proteinExistence type="evidence at transcript level"/>
<name>C6EQJ4_MOUSE</name>